<keyword evidence="2" id="KW-1185">Reference proteome</keyword>
<gene>
    <name evidence="1" type="ORF">SAMN05216259_10527</name>
</gene>
<dbReference type="EMBL" id="FNIE01000005">
    <property type="protein sequence ID" value="SDN63869.1"/>
    <property type="molecule type" value="Genomic_DNA"/>
</dbReference>
<accession>A0A1H0D199</accession>
<organism evidence="1 2">
    <name type="scientific">Actinacidiphila guanduensis</name>
    <dbReference type="NCBI Taxonomy" id="310781"/>
    <lineage>
        <taxon>Bacteria</taxon>
        <taxon>Bacillati</taxon>
        <taxon>Actinomycetota</taxon>
        <taxon>Actinomycetes</taxon>
        <taxon>Kitasatosporales</taxon>
        <taxon>Streptomycetaceae</taxon>
        <taxon>Actinacidiphila</taxon>
    </lineage>
</organism>
<dbReference type="STRING" id="310781.SAMN05216259_10527"/>
<evidence type="ECO:0000313" key="1">
    <source>
        <dbReference type="EMBL" id="SDN63869.1"/>
    </source>
</evidence>
<proteinExistence type="predicted"/>
<reference evidence="1 2" key="1">
    <citation type="submission" date="2016-10" db="EMBL/GenBank/DDBJ databases">
        <authorList>
            <person name="de Groot N.N."/>
        </authorList>
    </citation>
    <scope>NUCLEOTIDE SEQUENCE [LARGE SCALE GENOMIC DNA]</scope>
    <source>
        <strain evidence="1 2">CGMCC 4.2022</strain>
    </source>
</reference>
<evidence type="ECO:0000313" key="2">
    <source>
        <dbReference type="Proteomes" id="UP000199341"/>
    </source>
</evidence>
<protein>
    <submittedName>
        <fullName evidence="1">Uncharacterized protein</fullName>
    </submittedName>
</protein>
<dbReference type="AlphaFoldDB" id="A0A1H0D199"/>
<dbReference type="Proteomes" id="UP000199341">
    <property type="component" value="Unassembled WGS sequence"/>
</dbReference>
<sequence length="87" mass="9527">MRALLERELRSPRVPSLETACARLADRPLDDTLADLDDVLSGPVTVEAGWRLQVLVSALYHHAGASLPLTEELRARIHTAQATTAKE</sequence>
<name>A0A1H0D199_9ACTN</name>